<dbReference type="InterPro" id="IPR001709">
    <property type="entry name" value="Flavoprot_Pyr_Nucl_cyt_Rdtase"/>
</dbReference>
<dbReference type="GO" id="GO:0046872">
    <property type="term" value="F:metal ion binding"/>
    <property type="evidence" value="ECO:0007669"/>
    <property type="project" value="UniProtKB-KW"/>
</dbReference>
<keyword evidence="4" id="KW-0004">4Fe-4S</keyword>
<dbReference type="PRINTS" id="PR00371">
    <property type="entry name" value="FPNCR"/>
</dbReference>
<dbReference type="Pfam" id="PF00667">
    <property type="entry name" value="FAD_binding_1"/>
    <property type="match status" value="1"/>
</dbReference>
<dbReference type="PANTHER" id="PTHR19384:SF128">
    <property type="entry name" value="NADPH OXIDOREDUCTASE A"/>
    <property type="match status" value="1"/>
</dbReference>
<dbReference type="SUPFAM" id="SSF52343">
    <property type="entry name" value="Ferredoxin reductase-like, C-terminal NADP-linked domain"/>
    <property type="match status" value="1"/>
</dbReference>
<sequence>MSVSIIPETAPFNDEQRAWLNGFLAGWIGVESNGADAATALLEAPAEEEEEDFPWHDPGLAMDERLELAAEKPIERKMMAAMAQLDCGACGYLCQTYSEAIARGEEKSLTLCSPGGKETSKMLKKLVKEGGGAPSSNGATATAKPATAAGFTRSNPYPAKLKASYNLNGEGSSKHTAHVEIDLEGSGLDYRVGDALGVYPTNCPELVDMVLGATSLDGGAAVSTDNGEKKLREALVTDFNLCDVEEELVELLIKLSPNADERVKLRELIDDDAIDDLDVLDVLALAPGAKVTADGFLETLAAMQPRLYSIASSIKKHPGEVHLTVGRVGYELGGRARKGVASTMFADRLGVGETVRVFLHESADFTTPADPKAPMIMVGPGTGIAPFRAFLEERQATAAPGKNWLFFGDQHAASDFLYRDELERLVDAGLLARLDTAFSRDQAEKVYVQDRMREHGEELYAWLKQGGYFFVCGDAKRMAADVDRALHDVVAQHGGMTEERAKAFVDDLRAKHRYVRDVY</sequence>
<comment type="cofactor">
    <cofactor evidence="1">
        <name>FMN</name>
        <dbReference type="ChEBI" id="CHEBI:58210"/>
    </cofactor>
</comment>
<dbReference type="RefSeq" id="WP_146395709.1">
    <property type="nucleotide sequence ID" value="NZ_SJPQ01000001.1"/>
</dbReference>
<evidence type="ECO:0000256" key="13">
    <source>
        <dbReference type="ARBA" id="ARBA00023192"/>
    </source>
</evidence>
<keyword evidence="12" id="KW-0411">Iron-sulfur</keyword>
<keyword evidence="9" id="KW-0521">NADP</keyword>
<dbReference type="GO" id="GO:0004783">
    <property type="term" value="F:sulfite reductase (NADPH) activity"/>
    <property type="evidence" value="ECO:0007669"/>
    <property type="project" value="UniProtKB-EC"/>
</dbReference>
<dbReference type="InterPro" id="IPR007202">
    <property type="entry name" value="4Fe-4S_dom"/>
</dbReference>
<dbReference type="Gene3D" id="2.40.30.10">
    <property type="entry name" value="Translation factors"/>
    <property type="match status" value="1"/>
</dbReference>
<evidence type="ECO:0000256" key="3">
    <source>
        <dbReference type="ARBA" id="ARBA00012604"/>
    </source>
</evidence>
<keyword evidence="5" id="KW-0285">Flavoprotein</keyword>
<dbReference type="GO" id="GO:0051539">
    <property type="term" value="F:4 iron, 4 sulfur cluster binding"/>
    <property type="evidence" value="ECO:0007669"/>
    <property type="project" value="UniProtKB-KW"/>
</dbReference>
<name>A0A5C5ZRU2_9BACT</name>
<feature type="compositionally biased region" description="Low complexity" evidence="15">
    <location>
        <begin position="139"/>
        <end position="149"/>
    </location>
</feature>
<dbReference type="GO" id="GO:0005829">
    <property type="term" value="C:cytosol"/>
    <property type="evidence" value="ECO:0007669"/>
    <property type="project" value="TreeGrafter"/>
</dbReference>
<evidence type="ECO:0000256" key="1">
    <source>
        <dbReference type="ARBA" id="ARBA00001917"/>
    </source>
</evidence>
<dbReference type="Pfam" id="PF00175">
    <property type="entry name" value="NAD_binding_1"/>
    <property type="match status" value="1"/>
</dbReference>
<dbReference type="PROSITE" id="PS51656">
    <property type="entry name" value="4FE4S"/>
    <property type="match status" value="1"/>
</dbReference>
<evidence type="ECO:0000256" key="2">
    <source>
        <dbReference type="ARBA" id="ARBA00001974"/>
    </source>
</evidence>
<evidence type="ECO:0000256" key="11">
    <source>
        <dbReference type="ARBA" id="ARBA00023004"/>
    </source>
</evidence>
<dbReference type="Gene3D" id="1.20.990.10">
    <property type="entry name" value="NADPH-cytochrome p450 Reductase, Chain A, domain 3"/>
    <property type="match status" value="1"/>
</dbReference>
<dbReference type="InterPro" id="IPR023173">
    <property type="entry name" value="NADPH_Cyt_P450_Rdtase_alpha"/>
</dbReference>
<dbReference type="FunFam" id="3.40.50.80:FF:000001">
    <property type="entry name" value="NADPH--cytochrome P450 reductase 1"/>
    <property type="match status" value="1"/>
</dbReference>
<proteinExistence type="predicted"/>
<evidence type="ECO:0000256" key="6">
    <source>
        <dbReference type="ARBA" id="ARBA00022643"/>
    </source>
</evidence>
<protein>
    <recommendedName>
        <fullName evidence="3">assimilatory sulfite reductase (NADPH)</fullName>
        <ecNumber evidence="3">1.8.1.2</ecNumber>
    </recommendedName>
</protein>
<dbReference type="PANTHER" id="PTHR19384">
    <property type="entry name" value="NITRIC OXIDE SYNTHASE-RELATED"/>
    <property type="match status" value="1"/>
</dbReference>
<keyword evidence="19" id="KW-1185">Reference proteome</keyword>
<evidence type="ECO:0000256" key="9">
    <source>
        <dbReference type="ARBA" id="ARBA00022857"/>
    </source>
</evidence>
<evidence type="ECO:0000256" key="5">
    <source>
        <dbReference type="ARBA" id="ARBA00022630"/>
    </source>
</evidence>
<comment type="caution">
    <text evidence="18">The sequence shown here is derived from an EMBL/GenBank/DDBJ whole genome shotgun (WGS) entry which is preliminary data.</text>
</comment>
<dbReference type="InterPro" id="IPR003097">
    <property type="entry name" value="CysJ-like_FAD-binding"/>
</dbReference>
<dbReference type="Proteomes" id="UP000315440">
    <property type="component" value="Unassembled WGS sequence"/>
</dbReference>
<reference evidence="18 19" key="1">
    <citation type="submission" date="2019-02" db="EMBL/GenBank/DDBJ databases">
        <title>Deep-cultivation of Planctomycetes and their phenomic and genomic characterization uncovers novel biology.</title>
        <authorList>
            <person name="Wiegand S."/>
            <person name="Jogler M."/>
            <person name="Boedeker C."/>
            <person name="Pinto D."/>
            <person name="Vollmers J."/>
            <person name="Rivas-Marin E."/>
            <person name="Kohn T."/>
            <person name="Peeters S.H."/>
            <person name="Heuer A."/>
            <person name="Rast P."/>
            <person name="Oberbeckmann S."/>
            <person name="Bunk B."/>
            <person name="Jeske O."/>
            <person name="Meyerdierks A."/>
            <person name="Storesund J.E."/>
            <person name="Kallscheuer N."/>
            <person name="Luecker S."/>
            <person name="Lage O.M."/>
            <person name="Pohl T."/>
            <person name="Merkel B.J."/>
            <person name="Hornburger P."/>
            <person name="Mueller R.-W."/>
            <person name="Bruemmer F."/>
            <person name="Labrenz M."/>
            <person name="Spormann A.M."/>
            <person name="Op Den Camp H."/>
            <person name="Overmann J."/>
            <person name="Amann R."/>
            <person name="Jetten M.S.M."/>
            <person name="Mascher T."/>
            <person name="Medema M.H."/>
            <person name="Devos D.P."/>
            <person name="Kaster A.-K."/>
            <person name="Ovreas L."/>
            <person name="Rohde M."/>
            <person name="Galperin M.Y."/>
            <person name="Jogler C."/>
        </authorList>
    </citation>
    <scope>NUCLEOTIDE SEQUENCE [LARGE SCALE GENOMIC DNA]</scope>
    <source>
        <strain evidence="18 19">Mal64</strain>
    </source>
</reference>
<keyword evidence="10 18" id="KW-0560">Oxidoreductase</keyword>
<dbReference type="InterPro" id="IPR001433">
    <property type="entry name" value="OxRdtase_FAD/NAD-bd"/>
</dbReference>
<comment type="cofactor">
    <cofactor evidence="2">
        <name>FAD</name>
        <dbReference type="ChEBI" id="CHEBI:57692"/>
    </cofactor>
</comment>
<organism evidence="18 19">
    <name type="scientific">Pseudobythopirellula maris</name>
    <dbReference type="NCBI Taxonomy" id="2527991"/>
    <lineage>
        <taxon>Bacteria</taxon>
        <taxon>Pseudomonadati</taxon>
        <taxon>Planctomycetota</taxon>
        <taxon>Planctomycetia</taxon>
        <taxon>Pirellulales</taxon>
        <taxon>Lacipirellulaceae</taxon>
        <taxon>Pseudobythopirellula</taxon>
    </lineage>
</organism>
<evidence type="ECO:0000256" key="4">
    <source>
        <dbReference type="ARBA" id="ARBA00022485"/>
    </source>
</evidence>
<evidence type="ECO:0000313" key="18">
    <source>
        <dbReference type="EMBL" id="TWT89768.1"/>
    </source>
</evidence>
<dbReference type="InterPro" id="IPR039261">
    <property type="entry name" value="FNR_nucleotide-bd"/>
</dbReference>
<keyword evidence="13" id="KW-0198">Cysteine biosynthesis</keyword>
<evidence type="ECO:0000256" key="12">
    <source>
        <dbReference type="ARBA" id="ARBA00023014"/>
    </source>
</evidence>
<accession>A0A5C5ZRU2</accession>
<gene>
    <name evidence="18" type="primary">cysJ</name>
    <name evidence="18" type="ORF">Mal64_01470</name>
</gene>
<dbReference type="GO" id="GO:0010181">
    <property type="term" value="F:FMN binding"/>
    <property type="evidence" value="ECO:0007669"/>
    <property type="project" value="TreeGrafter"/>
</dbReference>
<evidence type="ECO:0000259" key="17">
    <source>
        <dbReference type="PROSITE" id="PS51656"/>
    </source>
</evidence>
<keyword evidence="7" id="KW-0479">Metal-binding</keyword>
<evidence type="ECO:0000256" key="7">
    <source>
        <dbReference type="ARBA" id="ARBA00022723"/>
    </source>
</evidence>
<comment type="catalytic activity">
    <reaction evidence="14">
        <text>hydrogen sulfide + 3 NADP(+) + 3 H2O = sulfite + 3 NADPH + 4 H(+)</text>
        <dbReference type="Rhea" id="RHEA:13801"/>
        <dbReference type="ChEBI" id="CHEBI:15377"/>
        <dbReference type="ChEBI" id="CHEBI:15378"/>
        <dbReference type="ChEBI" id="CHEBI:17359"/>
        <dbReference type="ChEBI" id="CHEBI:29919"/>
        <dbReference type="ChEBI" id="CHEBI:57783"/>
        <dbReference type="ChEBI" id="CHEBI:58349"/>
        <dbReference type="EC" id="1.8.1.2"/>
    </reaction>
</comment>
<dbReference type="Gene3D" id="1.10.15.40">
    <property type="entry name" value="Electron transport complex subunit B, putative Fe-S cluster"/>
    <property type="match status" value="1"/>
</dbReference>
<dbReference type="EMBL" id="SJPQ01000001">
    <property type="protein sequence ID" value="TWT89768.1"/>
    <property type="molecule type" value="Genomic_DNA"/>
</dbReference>
<evidence type="ECO:0000256" key="8">
    <source>
        <dbReference type="ARBA" id="ARBA00022827"/>
    </source>
</evidence>
<keyword evidence="6" id="KW-0288">FMN</keyword>
<dbReference type="InterPro" id="IPR017927">
    <property type="entry name" value="FAD-bd_FR_type"/>
</dbReference>
<feature type="domain" description="FAD-binding FR-type" evidence="16">
    <location>
        <begin position="154"/>
        <end position="368"/>
    </location>
</feature>
<dbReference type="NCBIfam" id="NF004859">
    <property type="entry name" value="PRK06214.1"/>
    <property type="match status" value="1"/>
</dbReference>
<evidence type="ECO:0000256" key="15">
    <source>
        <dbReference type="SAM" id="MobiDB-lite"/>
    </source>
</evidence>
<dbReference type="CDD" id="cd06199">
    <property type="entry name" value="SiR"/>
    <property type="match status" value="1"/>
</dbReference>
<dbReference type="EC" id="1.8.1.2" evidence="3"/>
<feature type="region of interest" description="Disordered" evidence="15">
    <location>
        <begin position="129"/>
        <end position="149"/>
    </location>
</feature>
<dbReference type="SUPFAM" id="SSF63380">
    <property type="entry name" value="Riboflavin synthase domain-like"/>
    <property type="match status" value="1"/>
</dbReference>
<evidence type="ECO:0000256" key="10">
    <source>
        <dbReference type="ARBA" id="ARBA00023002"/>
    </source>
</evidence>
<keyword evidence="13" id="KW-0028">Amino-acid biosynthesis</keyword>
<keyword evidence="8" id="KW-0274">FAD</keyword>
<dbReference type="GO" id="GO:0019344">
    <property type="term" value="P:cysteine biosynthetic process"/>
    <property type="evidence" value="ECO:0007669"/>
    <property type="project" value="UniProtKB-KW"/>
</dbReference>
<keyword evidence="11" id="KW-0408">Iron</keyword>
<feature type="domain" description="4Fe-4S" evidence="17">
    <location>
        <begin position="69"/>
        <end position="129"/>
    </location>
</feature>
<dbReference type="Gene3D" id="3.40.50.80">
    <property type="entry name" value="Nucleotide-binding domain of ferredoxin-NADP reductase (FNR) module"/>
    <property type="match status" value="1"/>
</dbReference>
<dbReference type="PROSITE" id="PS51384">
    <property type="entry name" value="FAD_FR"/>
    <property type="match status" value="1"/>
</dbReference>
<evidence type="ECO:0000259" key="16">
    <source>
        <dbReference type="PROSITE" id="PS51384"/>
    </source>
</evidence>
<evidence type="ECO:0000313" key="19">
    <source>
        <dbReference type="Proteomes" id="UP000315440"/>
    </source>
</evidence>
<evidence type="ECO:0000256" key="14">
    <source>
        <dbReference type="ARBA" id="ARBA00052219"/>
    </source>
</evidence>
<dbReference type="OrthoDB" id="9789468at2"/>
<dbReference type="AlphaFoldDB" id="A0A5C5ZRU2"/>
<dbReference type="GO" id="GO:0050660">
    <property type="term" value="F:flavin adenine dinucleotide binding"/>
    <property type="evidence" value="ECO:0007669"/>
    <property type="project" value="TreeGrafter"/>
</dbReference>
<dbReference type="InterPro" id="IPR017938">
    <property type="entry name" value="Riboflavin_synthase-like_b-brl"/>
</dbReference>